<keyword evidence="6 10" id="KW-0812">Transmembrane</keyword>
<accession>A0A1M4UVW4</accession>
<dbReference type="GO" id="GO:0071978">
    <property type="term" value="P:bacterial-type flagellum-dependent swarming motility"/>
    <property type="evidence" value="ECO:0007669"/>
    <property type="project" value="TreeGrafter"/>
</dbReference>
<gene>
    <name evidence="11" type="ORF">SAMN02745206_00580</name>
</gene>
<keyword evidence="11" id="KW-0966">Cell projection</keyword>
<feature type="transmembrane region" description="Helical" evidence="10">
    <location>
        <begin position="21"/>
        <end position="43"/>
    </location>
</feature>
<evidence type="ECO:0000256" key="4">
    <source>
        <dbReference type="ARBA" id="ARBA00022475"/>
    </source>
</evidence>
<evidence type="ECO:0000256" key="2">
    <source>
        <dbReference type="ARBA" id="ARBA00004162"/>
    </source>
</evidence>
<evidence type="ECO:0000256" key="9">
    <source>
        <dbReference type="ARBA" id="ARBA00023136"/>
    </source>
</evidence>
<dbReference type="GO" id="GO:0005886">
    <property type="term" value="C:plasma membrane"/>
    <property type="evidence" value="ECO:0007669"/>
    <property type="project" value="UniProtKB-SubCell"/>
</dbReference>
<keyword evidence="11" id="KW-0969">Cilium</keyword>
<evidence type="ECO:0000256" key="7">
    <source>
        <dbReference type="ARBA" id="ARBA00022779"/>
    </source>
</evidence>
<dbReference type="STRING" id="1121391.SAMN02745206_00580"/>
<dbReference type="GO" id="GO:0009425">
    <property type="term" value="C:bacterial-type flagellum basal body"/>
    <property type="evidence" value="ECO:0007669"/>
    <property type="project" value="InterPro"/>
</dbReference>
<sequence length="163" mass="18038">MAKKKEAAEAKNQQQEEKKSPLMKILLLVVLLAVVGGGGFFAYTKFFAGKEKETPAQAKPALEKPVIKNLDTFLVNLSDPGGERYLKITIQLKLSSEAALAEFDTRSAELRDAILMLLSSKEYDDISSLSGKLALKRSLADSLNRILKQGQVLDIYFTEFLVQ</sequence>
<evidence type="ECO:0000256" key="8">
    <source>
        <dbReference type="ARBA" id="ARBA00022989"/>
    </source>
</evidence>
<evidence type="ECO:0000313" key="11">
    <source>
        <dbReference type="EMBL" id="SHE60886.1"/>
    </source>
</evidence>
<evidence type="ECO:0000256" key="5">
    <source>
        <dbReference type="ARBA" id="ARBA00022500"/>
    </source>
</evidence>
<dbReference type="Proteomes" id="UP000184076">
    <property type="component" value="Unassembled WGS sequence"/>
</dbReference>
<evidence type="ECO:0000256" key="3">
    <source>
        <dbReference type="ARBA" id="ARBA00008281"/>
    </source>
</evidence>
<organism evidence="11 12">
    <name type="scientific">Desulfacinum infernum DSM 9756</name>
    <dbReference type="NCBI Taxonomy" id="1121391"/>
    <lineage>
        <taxon>Bacteria</taxon>
        <taxon>Pseudomonadati</taxon>
        <taxon>Thermodesulfobacteriota</taxon>
        <taxon>Syntrophobacteria</taxon>
        <taxon>Syntrophobacterales</taxon>
        <taxon>Syntrophobacteraceae</taxon>
        <taxon>Desulfacinum</taxon>
    </lineage>
</organism>
<keyword evidence="9 10" id="KW-0472">Membrane</keyword>
<dbReference type="OrthoDB" id="9799777at2"/>
<keyword evidence="12" id="KW-1185">Reference proteome</keyword>
<keyword evidence="8 10" id="KW-1133">Transmembrane helix</keyword>
<comment type="similarity">
    <text evidence="3 10">Belongs to the FliL family.</text>
</comment>
<dbReference type="InterPro" id="IPR005503">
    <property type="entry name" value="FliL"/>
</dbReference>
<dbReference type="GO" id="GO:0006935">
    <property type="term" value="P:chemotaxis"/>
    <property type="evidence" value="ECO:0007669"/>
    <property type="project" value="UniProtKB-KW"/>
</dbReference>
<proteinExistence type="inferred from homology"/>
<keyword evidence="4 10" id="KW-1003">Cell membrane</keyword>
<dbReference type="PANTHER" id="PTHR35091">
    <property type="entry name" value="FLAGELLAR PROTEIN FLIL"/>
    <property type="match status" value="1"/>
</dbReference>
<evidence type="ECO:0000256" key="10">
    <source>
        <dbReference type="RuleBase" id="RU364125"/>
    </source>
</evidence>
<dbReference type="Pfam" id="PF03748">
    <property type="entry name" value="FliL"/>
    <property type="match status" value="1"/>
</dbReference>
<keyword evidence="5 10" id="KW-0145">Chemotaxis</keyword>
<reference evidence="12" key="1">
    <citation type="submission" date="2016-11" db="EMBL/GenBank/DDBJ databases">
        <authorList>
            <person name="Varghese N."/>
            <person name="Submissions S."/>
        </authorList>
    </citation>
    <scope>NUCLEOTIDE SEQUENCE [LARGE SCALE GENOMIC DNA]</scope>
    <source>
        <strain evidence="12">DSM 9756</strain>
    </source>
</reference>
<evidence type="ECO:0000313" key="12">
    <source>
        <dbReference type="Proteomes" id="UP000184076"/>
    </source>
</evidence>
<keyword evidence="11" id="KW-0282">Flagellum</keyword>
<evidence type="ECO:0000256" key="6">
    <source>
        <dbReference type="ARBA" id="ARBA00022692"/>
    </source>
</evidence>
<keyword evidence="7 10" id="KW-0283">Flagellar rotation</keyword>
<comment type="subcellular location">
    <subcellularLocation>
        <location evidence="2">Cell membrane</location>
        <topology evidence="2">Single-pass membrane protein</topology>
    </subcellularLocation>
</comment>
<name>A0A1M4UVW4_9BACT</name>
<dbReference type="AlphaFoldDB" id="A0A1M4UVW4"/>
<dbReference type="RefSeq" id="WP_073036751.1">
    <property type="nucleotide sequence ID" value="NZ_FQVB01000005.1"/>
</dbReference>
<comment type="function">
    <text evidence="1 10">Controls the rotational direction of flagella during chemotaxis.</text>
</comment>
<protein>
    <recommendedName>
        <fullName evidence="10">Flagellar protein FliL</fullName>
    </recommendedName>
</protein>
<evidence type="ECO:0000256" key="1">
    <source>
        <dbReference type="ARBA" id="ARBA00002254"/>
    </source>
</evidence>
<dbReference type="PANTHER" id="PTHR35091:SF2">
    <property type="entry name" value="FLAGELLAR PROTEIN FLIL"/>
    <property type="match status" value="1"/>
</dbReference>
<dbReference type="EMBL" id="FQVB01000005">
    <property type="protein sequence ID" value="SHE60886.1"/>
    <property type="molecule type" value="Genomic_DNA"/>
</dbReference>